<organism evidence="4 5">
    <name type="scientific">Bordetella genomosp. 11</name>
    <dbReference type="NCBI Taxonomy" id="1416808"/>
    <lineage>
        <taxon>Bacteria</taxon>
        <taxon>Pseudomonadati</taxon>
        <taxon>Pseudomonadota</taxon>
        <taxon>Betaproteobacteria</taxon>
        <taxon>Burkholderiales</taxon>
        <taxon>Alcaligenaceae</taxon>
        <taxon>Bordetella</taxon>
    </lineage>
</organism>
<dbReference type="Gene3D" id="3.40.50.1820">
    <property type="entry name" value="alpha/beta hydrolase"/>
    <property type="match status" value="1"/>
</dbReference>
<dbReference type="SUPFAM" id="SSF53474">
    <property type="entry name" value="alpha/beta-Hydrolases"/>
    <property type="match status" value="1"/>
</dbReference>
<proteinExistence type="inferred from homology"/>
<dbReference type="AlphaFoldDB" id="A0A261UFJ1"/>
<dbReference type="Pfam" id="PF07859">
    <property type="entry name" value="Abhydrolase_3"/>
    <property type="match status" value="1"/>
</dbReference>
<evidence type="ECO:0000313" key="5">
    <source>
        <dbReference type="Proteomes" id="UP000215767"/>
    </source>
</evidence>
<dbReference type="GO" id="GO:0016787">
    <property type="term" value="F:hydrolase activity"/>
    <property type="evidence" value="ECO:0007669"/>
    <property type="project" value="UniProtKB-KW"/>
</dbReference>
<sequence length="326" mass="35179">MLQPDLAAFLDMVAAGNARPMHQSTPAQARADYDAATPVLDAPGSRRVQARPLEMPRRDGGRLALRLYRPADAAAPLPLVVFFHGGGYCVGSLDSHDSLCRDLAELVPCAVLAVDYRLAPEHRFPAAVEDAWDAYRWALRHAASWGCDAARVAVCGDSAGATLATGLTIAARDAGMPQPMAQVLLYPCASATDDFESRRRYATGHLLEAATLRWMVRHYLGDEGNARDWRFAPLECGDLAGLAPAHILLAECDMLTDEGLAYGQRLRDAGVSCAWAVYPGMVHDFARLGNIVPDAMRLRRDIAVRLANAFGMGTGLSPHHAAWPTP</sequence>
<protein>
    <submittedName>
        <fullName evidence="4">Esterase</fullName>
    </submittedName>
</protein>
<feature type="domain" description="Alpha/beta hydrolase fold-3" evidence="3">
    <location>
        <begin position="80"/>
        <end position="286"/>
    </location>
</feature>
<accession>A0A261UFJ1</accession>
<evidence type="ECO:0000256" key="1">
    <source>
        <dbReference type="ARBA" id="ARBA00010515"/>
    </source>
</evidence>
<dbReference type="InterPro" id="IPR013094">
    <property type="entry name" value="AB_hydrolase_3"/>
</dbReference>
<dbReference type="Proteomes" id="UP000215767">
    <property type="component" value="Unassembled WGS sequence"/>
</dbReference>
<dbReference type="PANTHER" id="PTHR48081">
    <property type="entry name" value="AB HYDROLASE SUPERFAMILY PROTEIN C4A8.06C"/>
    <property type="match status" value="1"/>
</dbReference>
<keyword evidence="5" id="KW-1185">Reference proteome</keyword>
<gene>
    <name evidence="4" type="ORF">CAL28_12025</name>
</gene>
<dbReference type="InterPro" id="IPR002168">
    <property type="entry name" value="Lipase_GDXG_HIS_AS"/>
</dbReference>
<evidence type="ECO:0000259" key="3">
    <source>
        <dbReference type="Pfam" id="PF07859"/>
    </source>
</evidence>
<evidence type="ECO:0000256" key="2">
    <source>
        <dbReference type="ARBA" id="ARBA00022801"/>
    </source>
</evidence>
<dbReference type="InterPro" id="IPR029058">
    <property type="entry name" value="AB_hydrolase_fold"/>
</dbReference>
<dbReference type="PANTHER" id="PTHR48081:SF8">
    <property type="entry name" value="ALPHA_BETA HYDROLASE FOLD-3 DOMAIN-CONTAINING PROTEIN-RELATED"/>
    <property type="match status" value="1"/>
</dbReference>
<keyword evidence="2" id="KW-0378">Hydrolase</keyword>
<reference evidence="5" key="1">
    <citation type="submission" date="2017-05" db="EMBL/GenBank/DDBJ databases">
        <title>Complete and WGS of Bordetella genogroups.</title>
        <authorList>
            <person name="Spilker T."/>
            <person name="Lipuma J."/>
        </authorList>
    </citation>
    <scope>NUCLEOTIDE SEQUENCE [LARGE SCALE GENOMIC DNA]</scope>
    <source>
        <strain evidence="5">AU8856</strain>
    </source>
</reference>
<dbReference type="EMBL" id="NEVS01000004">
    <property type="protein sequence ID" value="OZI60182.1"/>
    <property type="molecule type" value="Genomic_DNA"/>
</dbReference>
<dbReference type="InterPro" id="IPR050300">
    <property type="entry name" value="GDXG_lipolytic_enzyme"/>
</dbReference>
<name>A0A261UFJ1_9BORD</name>
<evidence type="ECO:0000313" key="4">
    <source>
        <dbReference type="EMBL" id="OZI60182.1"/>
    </source>
</evidence>
<dbReference type="PROSITE" id="PS01173">
    <property type="entry name" value="LIPASE_GDXG_HIS"/>
    <property type="match status" value="1"/>
</dbReference>
<comment type="caution">
    <text evidence="4">The sequence shown here is derived from an EMBL/GenBank/DDBJ whole genome shotgun (WGS) entry which is preliminary data.</text>
</comment>
<dbReference type="OrthoDB" id="9794445at2"/>
<comment type="similarity">
    <text evidence="1">Belongs to the 'GDXG' lipolytic enzyme family.</text>
</comment>
<dbReference type="RefSeq" id="WP_094841598.1">
    <property type="nucleotide sequence ID" value="NZ_NEVS01000004.1"/>
</dbReference>